<dbReference type="EMBL" id="VSIY01000004">
    <property type="protein sequence ID" value="TYB82462.1"/>
    <property type="molecule type" value="Genomic_DNA"/>
</dbReference>
<gene>
    <name evidence="2" type="ORF">FVF75_07030</name>
</gene>
<accession>A0A5D0RLS1</accession>
<keyword evidence="3" id="KW-1185">Reference proteome</keyword>
<evidence type="ECO:0008006" key="4">
    <source>
        <dbReference type="Google" id="ProtNLM"/>
    </source>
</evidence>
<keyword evidence="1" id="KW-1133">Transmembrane helix</keyword>
<evidence type="ECO:0000313" key="2">
    <source>
        <dbReference type="EMBL" id="TYB82462.1"/>
    </source>
</evidence>
<evidence type="ECO:0000313" key="3">
    <source>
        <dbReference type="Proteomes" id="UP000322080"/>
    </source>
</evidence>
<dbReference type="Proteomes" id="UP000322080">
    <property type="component" value="Unassembled WGS sequence"/>
</dbReference>
<comment type="caution">
    <text evidence="2">The sequence shown here is derived from an EMBL/GenBank/DDBJ whole genome shotgun (WGS) entry which is preliminary data.</text>
</comment>
<protein>
    <recommendedName>
        <fullName evidence="4">RDD family protein</fullName>
    </recommendedName>
</protein>
<evidence type="ECO:0000256" key="1">
    <source>
        <dbReference type="SAM" id="Phobius"/>
    </source>
</evidence>
<feature type="transmembrane region" description="Helical" evidence="1">
    <location>
        <begin position="12"/>
        <end position="35"/>
    </location>
</feature>
<proteinExistence type="predicted"/>
<sequence>MTTETRQAPAWMVVMAFLLDLITSFAVFGYLIAALTGGLTEGGFDLTGAPALALFALMIAYFVGLGRYGGGTLWQWVLGTRPR</sequence>
<organism evidence="2 3">
    <name type="scientific">Maritimibacter fusiformis</name>
    <dbReference type="NCBI Taxonomy" id="2603819"/>
    <lineage>
        <taxon>Bacteria</taxon>
        <taxon>Pseudomonadati</taxon>
        <taxon>Pseudomonadota</taxon>
        <taxon>Alphaproteobacteria</taxon>
        <taxon>Rhodobacterales</taxon>
        <taxon>Roseobacteraceae</taxon>
        <taxon>Maritimibacter</taxon>
    </lineage>
</organism>
<dbReference type="AlphaFoldDB" id="A0A5D0RLS1"/>
<keyword evidence="1" id="KW-0812">Transmembrane</keyword>
<reference evidence="2 3" key="1">
    <citation type="submission" date="2019-08" db="EMBL/GenBank/DDBJ databases">
        <title>Identification of a novel species of the genus Boseongicola.</title>
        <authorList>
            <person name="Zhang X.-Q."/>
        </authorList>
    </citation>
    <scope>NUCLEOTIDE SEQUENCE [LARGE SCALE GENOMIC DNA]</scope>
    <source>
        <strain evidence="2 3">HY14</strain>
    </source>
</reference>
<feature type="transmembrane region" description="Helical" evidence="1">
    <location>
        <begin position="47"/>
        <end position="65"/>
    </location>
</feature>
<keyword evidence="1" id="KW-0472">Membrane</keyword>
<dbReference type="RefSeq" id="WP_148377225.1">
    <property type="nucleotide sequence ID" value="NZ_VSIY01000004.1"/>
</dbReference>
<name>A0A5D0RLS1_9RHOB</name>